<organism evidence="3 4">
    <name type="scientific">Jatropha curcas</name>
    <name type="common">Barbados nut</name>
    <dbReference type="NCBI Taxonomy" id="180498"/>
    <lineage>
        <taxon>Eukaryota</taxon>
        <taxon>Viridiplantae</taxon>
        <taxon>Streptophyta</taxon>
        <taxon>Embryophyta</taxon>
        <taxon>Tracheophyta</taxon>
        <taxon>Spermatophyta</taxon>
        <taxon>Magnoliopsida</taxon>
        <taxon>eudicotyledons</taxon>
        <taxon>Gunneridae</taxon>
        <taxon>Pentapetalae</taxon>
        <taxon>rosids</taxon>
        <taxon>fabids</taxon>
        <taxon>Malpighiales</taxon>
        <taxon>Euphorbiaceae</taxon>
        <taxon>Crotonoideae</taxon>
        <taxon>Jatropheae</taxon>
        <taxon>Jatropha</taxon>
    </lineage>
</organism>
<proteinExistence type="predicted"/>
<feature type="domain" description="Arabidopsis retrotransposon Orf1 C-terminal" evidence="2">
    <location>
        <begin position="3"/>
        <end position="100"/>
    </location>
</feature>
<feature type="region of interest" description="Disordered" evidence="1">
    <location>
        <begin position="189"/>
        <end position="225"/>
    </location>
</feature>
<dbReference type="InterPro" id="IPR004312">
    <property type="entry name" value="ATHILA_Orf1_C"/>
</dbReference>
<evidence type="ECO:0000259" key="2">
    <source>
        <dbReference type="Pfam" id="PF03078"/>
    </source>
</evidence>
<dbReference type="Proteomes" id="UP000027138">
    <property type="component" value="Unassembled WGS sequence"/>
</dbReference>
<keyword evidence="4" id="KW-1185">Reference proteome</keyword>
<dbReference type="Pfam" id="PF03078">
    <property type="entry name" value="ATHILA"/>
    <property type="match status" value="1"/>
</dbReference>
<sequence length="344" mass="39209">MAIKFRVDGEELTVDYDKMHQWLGFPRNGFASKSKGWNATSIWEMLTGQSTFTPRNAGNKWIKDESILYLHKYLCYALFGRVEASKVQTRDLFVLESILQGKQMDIAGMVLDTIYNASRHQGKVTLGVGSMAPILAYAARMPIPPYQPQPTDIFRYMDGAFLKKTSLVEEVKTSTTVLYRWKPWERRVGHSDRDEGTSDAQTQRQRKGKPPVSSSSHTEEEEDEVAGWKQVLGCFRPNEIPNPGRTSKNSFLFELLKMVLKPFGITVPINRSYKIFESPPIISAMGPFPIYFIKVTSFNPILFKAYYLEKLVRRTNEVLGKGIGYVGPLETDARKIGLFLTYDF</sequence>
<evidence type="ECO:0000313" key="3">
    <source>
        <dbReference type="EMBL" id="KDP35351.1"/>
    </source>
</evidence>
<gene>
    <name evidence="3" type="ORF">JCGZ_10992</name>
</gene>
<dbReference type="EMBL" id="KK914489">
    <property type="protein sequence ID" value="KDP35351.1"/>
    <property type="molecule type" value="Genomic_DNA"/>
</dbReference>
<reference evidence="3 4" key="1">
    <citation type="journal article" date="2014" name="PLoS ONE">
        <title>Global Analysis of Gene Expression Profiles in Physic Nut (Jatropha curcas L.) Seedlings Exposed to Salt Stress.</title>
        <authorList>
            <person name="Zhang L."/>
            <person name="Zhang C."/>
            <person name="Wu P."/>
            <person name="Chen Y."/>
            <person name="Li M."/>
            <person name="Jiang H."/>
            <person name="Wu G."/>
        </authorList>
    </citation>
    <scope>NUCLEOTIDE SEQUENCE [LARGE SCALE GENOMIC DNA]</scope>
    <source>
        <strain evidence="4">cv. GZQX0401</strain>
        <tissue evidence="3">Young leaves</tissue>
    </source>
</reference>
<accession>A0A067KGJ7</accession>
<name>A0A067KGJ7_JATCU</name>
<protein>
    <recommendedName>
        <fullName evidence="2">Arabidopsis retrotransposon Orf1 C-terminal domain-containing protein</fullName>
    </recommendedName>
</protein>
<evidence type="ECO:0000313" key="4">
    <source>
        <dbReference type="Proteomes" id="UP000027138"/>
    </source>
</evidence>
<dbReference type="AlphaFoldDB" id="A0A067KGJ7"/>
<evidence type="ECO:0000256" key="1">
    <source>
        <dbReference type="SAM" id="MobiDB-lite"/>
    </source>
</evidence>